<evidence type="ECO:0000313" key="6">
    <source>
        <dbReference type="Proteomes" id="UP000039021"/>
    </source>
</evidence>
<dbReference type="Proteomes" id="UP000046680">
    <property type="component" value="Unassembled WGS sequence"/>
</dbReference>
<protein>
    <submittedName>
        <fullName evidence="3">Uncharacterized protein</fullName>
    </submittedName>
</protein>
<dbReference type="Proteomes" id="UP000038802">
    <property type="component" value="Unassembled WGS sequence"/>
</dbReference>
<reference evidence="5 6" key="2">
    <citation type="submission" date="2015-03" db="EMBL/GenBank/DDBJ databases">
        <authorList>
            <consortium name="Pathogen Informatics"/>
        </authorList>
    </citation>
    <scope>NUCLEOTIDE SEQUENCE [LARGE SCALE GENOMIC DNA]</scope>
    <source>
        <strain evidence="2 7">C09601061</strain>
        <strain evidence="5">K00500041</strain>
        <strain evidence="6">N09902308</strain>
    </source>
</reference>
<feature type="region of interest" description="Disordered" evidence="1">
    <location>
        <begin position="36"/>
        <end position="75"/>
    </location>
</feature>
<evidence type="ECO:0000313" key="4">
    <source>
        <dbReference type="EMBL" id="COY39540.1"/>
    </source>
</evidence>
<evidence type="ECO:0000313" key="3">
    <source>
        <dbReference type="EMBL" id="COW73408.1"/>
    </source>
</evidence>
<name>A0A0T9DV02_MYCTX</name>
<sequence>MSTTAAPSGISVTMHCNICETVIPDHSVATRWRCSTTRDVSRIPTAPPTASASADKTPASNSAENTVTRKILQIR</sequence>
<organism evidence="3 5">
    <name type="scientific">Mycobacterium tuberculosis</name>
    <dbReference type="NCBI Taxonomy" id="1773"/>
    <lineage>
        <taxon>Bacteria</taxon>
        <taxon>Bacillati</taxon>
        <taxon>Actinomycetota</taxon>
        <taxon>Actinomycetes</taxon>
        <taxon>Mycobacteriales</taxon>
        <taxon>Mycobacteriaceae</taxon>
        <taxon>Mycobacterium</taxon>
        <taxon>Mycobacterium tuberculosis complex</taxon>
    </lineage>
</organism>
<reference evidence="3" key="3">
    <citation type="submission" date="2015-03" db="EMBL/GenBank/DDBJ databases">
        <authorList>
            <person name="Murphy D."/>
        </authorList>
    </citation>
    <scope>NUCLEOTIDE SEQUENCE [LARGE SCALE GENOMIC DNA]</scope>
    <source>
        <strain evidence="3">K00500041</strain>
    </source>
</reference>
<evidence type="ECO:0000313" key="7">
    <source>
        <dbReference type="Proteomes" id="UP000046680"/>
    </source>
</evidence>
<proteinExistence type="predicted"/>
<dbReference type="EMBL" id="CSAE01000668">
    <property type="protein sequence ID" value="COW73408.1"/>
    <property type="molecule type" value="Genomic_DNA"/>
</dbReference>
<dbReference type="Proteomes" id="UP000039021">
    <property type="component" value="Unassembled WGS sequence"/>
</dbReference>
<reference evidence="4" key="1">
    <citation type="submission" date="2015-03" db="EMBL/GenBank/DDBJ databases">
        <authorList>
            <consortium name="Pathogen Informatics"/>
            <person name="Murphy D."/>
        </authorList>
    </citation>
    <scope>NUCLEOTIDE SEQUENCE</scope>
    <source>
        <strain evidence="4">N09902308</strain>
    </source>
</reference>
<evidence type="ECO:0000256" key="1">
    <source>
        <dbReference type="SAM" id="MobiDB-lite"/>
    </source>
</evidence>
<accession>A0A0T9DV02</accession>
<dbReference type="EMBL" id="CGCX01000806">
    <property type="protein sequence ID" value="CFR83816.1"/>
    <property type="molecule type" value="Genomic_DNA"/>
</dbReference>
<evidence type="ECO:0000313" key="5">
    <source>
        <dbReference type="Proteomes" id="UP000038802"/>
    </source>
</evidence>
<dbReference type="AlphaFoldDB" id="A0A0T9DV02"/>
<feature type="compositionally biased region" description="Low complexity" evidence="1">
    <location>
        <begin position="48"/>
        <end position="60"/>
    </location>
</feature>
<gene>
    <name evidence="2" type="ORF">ERS007657_02202</name>
    <name evidence="3" type="ORF">ERS007703_04126</name>
    <name evidence="4" type="ORF">ERS007739_02541</name>
</gene>
<dbReference type="EMBL" id="CSBK01001179">
    <property type="protein sequence ID" value="COY39540.1"/>
    <property type="molecule type" value="Genomic_DNA"/>
</dbReference>
<evidence type="ECO:0000313" key="2">
    <source>
        <dbReference type="EMBL" id="CFR83816.1"/>
    </source>
</evidence>